<gene>
    <name evidence="2" type="ORF">DesyoDRAFT_0688</name>
</gene>
<feature type="transmembrane region" description="Helical" evidence="1">
    <location>
        <begin position="34"/>
        <end position="54"/>
    </location>
</feature>
<keyword evidence="1" id="KW-1133">Transmembrane helix</keyword>
<dbReference type="Proteomes" id="UP000005104">
    <property type="component" value="Chromosome"/>
</dbReference>
<keyword evidence="1" id="KW-0472">Membrane</keyword>
<evidence type="ECO:0000256" key="1">
    <source>
        <dbReference type="SAM" id="Phobius"/>
    </source>
</evidence>
<dbReference type="OrthoDB" id="1799235at2"/>
<organism evidence="2 3">
    <name type="scientific">Desulfosporosinus youngiae DSM 17734</name>
    <dbReference type="NCBI Taxonomy" id="768710"/>
    <lineage>
        <taxon>Bacteria</taxon>
        <taxon>Bacillati</taxon>
        <taxon>Bacillota</taxon>
        <taxon>Clostridia</taxon>
        <taxon>Eubacteriales</taxon>
        <taxon>Desulfitobacteriaceae</taxon>
        <taxon>Desulfosporosinus</taxon>
    </lineage>
</organism>
<accession>H5XSB3</accession>
<dbReference type="AlphaFoldDB" id="H5XSB3"/>
<keyword evidence="1" id="KW-0812">Transmembrane</keyword>
<dbReference type="HOGENOM" id="CLU_183593_0_0_9"/>
<protein>
    <submittedName>
        <fullName evidence="2">Uncharacterized protein</fullName>
    </submittedName>
</protein>
<feature type="transmembrane region" description="Helical" evidence="1">
    <location>
        <begin position="66"/>
        <end position="90"/>
    </location>
</feature>
<sequence>MDRLALILLGIAVFFAGITYFLGRVLPRVKSIKYSPAVLCLLVGLYYLYLAMIVRSGEGFEDLANLLLSIMSLTGFVSALITALILDFLLPRFKS</sequence>
<feature type="transmembrane region" description="Helical" evidence="1">
    <location>
        <begin position="6"/>
        <end position="22"/>
    </location>
</feature>
<proteinExistence type="predicted"/>
<dbReference type="RefSeq" id="WP_007779414.1">
    <property type="nucleotide sequence ID" value="NZ_CM001441.1"/>
</dbReference>
<evidence type="ECO:0000313" key="2">
    <source>
        <dbReference type="EMBL" id="EHQ87865.1"/>
    </source>
</evidence>
<dbReference type="STRING" id="768710.DesyoDRAFT_0688"/>
<dbReference type="eggNOG" id="ENOG502ZKRX">
    <property type="taxonomic scope" value="Bacteria"/>
</dbReference>
<evidence type="ECO:0000313" key="3">
    <source>
        <dbReference type="Proteomes" id="UP000005104"/>
    </source>
</evidence>
<dbReference type="EMBL" id="CM001441">
    <property type="protein sequence ID" value="EHQ87865.1"/>
    <property type="molecule type" value="Genomic_DNA"/>
</dbReference>
<reference evidence="2 3" key="1">
    <citation type="submission" date="2011-11" db="EMBL/GenBank/DDBJ databases">
        <title>The Noncontiguous Finished genome of Desulfosporosinus youngiae DSM 17734.</title>
        <authorList>
            <consortium name="US DOE Joint Genome Institute (JGI-PGF)"/>
            <person name="Lucas S."/>
            <person name="Han J."/>
            <person name="Lapidus A."/>
            <person name="Cheng J.-F."/>
            <person name="Goodwin L."/>
            <person name="Pitluck S."/>
            <person name="Peters L."/>
            <person name="Ovchinnikova G."/>
            <person name="Lu M."/>
            <person name="Land M.L."/>
            <person name="Hauser L."/>
            <person name="Pester M."/>
            <person name="Spring S."/>
            <person name="Ollivier B."/>
            <person name="Rattei T."/>
            <person name="Klenk H.-P."/>
            <person name="Wagner M."/>
            <person name="Loy A."/>
            <person name="Woyke T.J."/>
        </authorList>
    </citation>
    <scope>NUCLEOTIDE SEQUENCE [LARGE SCALE GENOMIC DNA]</scope>
    <source>
        <strain evidence="2 3">DSM 17734</strain>
    </source>
</reference>
<keyword evidence="3" id="KW-1185">Reference proteome</keyword>
<name>H5XSB3_9FIRM</name>